<dbReference type="EMBL" id="CALNXK010000415">
    <property type="protein sequence ID" value="CAH3185185.1"/>
    <property type="molecule type" value="Genomic_DNA"/>
</dbReference>
<evidence type="ECO:0000313" key="3">
    <source>
        <dbReference type="Proteomes" id="UP001159405"/>
    </source>
</evidence>
<protein>
    <submittedName>
        <fullName evidence="2">Uncharacterized protein</fullName>
    </submittedName>
</protein>
<proteinExistence type="predicted"/>
<name>A0ABN8S2C7_9CNID</name>
<feature type="compositionally biased region" description="Polar residues" evidence="1">
    <location>
        <begin position="14"/>
        <end position="38"/>
    </location>
</feature>
<comment type="caution">
    <text evidence="2">The sequence shown here is derived from an EMBL/GenBank/DDBJ whole genome shotgun (WGS) entry which is preliminary data.</text>
</comment>
<keyword evidence="3" id="KW-1185">Reference proteome</keyword>
<gene>
    <name evidence="2" type="ORF">PLOB_00032179</name>
</gene>
<feature type="region of interest" description="Disordered" evidence="1">
    <location>
        <begin position="1"/>
        <end position="61"/>
    </location>
</feature>
<evidence type="ECO:0000313" key="2">
    <source>
        <dbReference type="EMBL" id="CAH3185185.1"/>
    </source>
</evidence>
<evidence type="ECO:0000256" key="1">
    <source>
        <dbReference type="SAM" id="MobiDB-lite"/>
    </source>
</evidence>
<feature type="compositionally biased region" description="Acidic residues" evidence="1">
    <location>
        <begin position="231"/>
        <end position="250"/>
    </location>
</feature>
<feature type="compositionally biased region" description="Polar residues" evidence="1">
    <location>
        <begin position="48"/>
        <end position="61"/>
    </location>
</feature>
<accession>A0ABN8S2C7</accession>
<reference evidence="2 3" key="1">
    <citation type="submission" date="2022-05" db="EMBL/GenBank/DDBJ databases">
        <authorList>
            <consortium name="Genoscope - CEA"/>
            <person name="William W."/>
        </authorList>
    </citation>
    <scope>NUCLEOTIDE SEQUENCE [LARGE SCALE GENOMIC DNA]</scope>
</reference>
<organism evidence="2 3">
    <name type="scientific">Porites lobata</name>
    <dbReference type="NCBI Taxonomy" id="104759"/>
    <lineage>
        <taxon>Eukaryota</taxon>
        <taxon>Metazoa</taxon>
        <taxon>Cnidaria</taxon>
        <taxon>Anthozoa</taxon>
        <taxon>Hexacorallia</taxon>
        <taxon>Scleractinia</taxon>
        <taxon>Fungiina</taxon>
        <taxon>Poritidae</taxon>
        <taxon>Porites</taxon>
    </lineage>
</organism>
<sequence length="250" mass="28488">FQFSVLRPDHFPQTDLQSRSPHQTKTPQQSTRSAQDQTTKSEYHTRPSSDPTTIRPSDQTVTTIPDHQIRSSQQTTILDYSVSDQHSTTSLLEWYSKLETSDHSAAPRGPHLVTTHKLNGLSGYRLRACDGRSVDRFSRTTKVICDQVFLPAKSQHLVANYQEKVGQSTHHRLDRLQIVSVGSLRDQSTTQFHLIARMLLGRIFRGHTCEGPPYLYVRVPERHSGENIKENDDDDDDDGDDDNDTDDRLH</sequence>
<dbReference type="Proteomes" id="UP001159405">
    <property type="component" value="Unassembled WGS sequence"/>
</dbReference>
<feature type="region of interest" description="Disordered" evidence="1">
    <location>
        <begin position="225"/>
        <end position="250"/>
    </location>
</feature>
<feature type="non-terminal residue" evidence="2">
    <location>
        <position position="1"/>
    </location>
</feature>